<dbReference type="InterPro" id="IPR015943">
    <property type="entry name" value="WD40/YVTN_repeat-like_dom_sf"/>
</dbReference>
<sequence length="364" mass="39888">MTLLIGTDQGLYRAPDVPFDRDELEFVLDCGVVTAVKSWDHTEGTFVASSTGAYRSVDGGETWTDLEVPLGDRFWHAGQSEVWAILATADGALYAGTNDPYLFRSVDGGETWTEQKGFRELPSRGHWESPIDPHYARLRALETVPGRPDHLIAGVEAGGIHVSRDGGRTWSDHRDAIVDDVHQVLPISEDVWLATTGYLDHDLENLGLGHAVGEGGLWRTTDAGESWTRLDVGNDFSYVRRVFVHDGRVIFCGGEEAPPAWVNDDHGVALFESTNFGRDFDRVPFPGEPHEVIETWAVHDGDVVCGSGLFDVPDQRDDVEGRIMRRADGGGDGETGDDGARDGETPTYETVGRVDANVSRIEVV</sequence>
<dbReference type="GO" id="GO:0010411">
    <property type="term" value="P:xyloglucan metabolic process"/>
    <property type="evidence" value="ECO:0007669"/>
    <property type="project" value="TreeGrafter"/>
</dbReference>
<dbReference type="PANTHER" id="PTHR43739">
    <property type="entry name" value="XYLOGLUCANASE (EUROFUNG)"/>
    <property type="match status" value="1"/>
</dbReference>
<evidence type="ECO:0008006" key="4">
    <source>
        <dbReference type="Google" id="ProtNLM"/>
    </source>
</evidence>
<dbReference type="Proteomes" id="UP000319712">
    <property type="component" value="Unassembled WGS sequence"/>
</dbReference>
<dbReference type="EMBL" id="FXTD01000001">
    <property type="protein sequence ID" value="SMO32101.1"/>
    <property type="molecule type" value="Genomic_DNA"/>
</dbReference>
<dbReference type="CDD" id="cd15482">
    <property type="entry name" value="Sialidase_non-viral"/>
    <property type="match status" value="1"/>
</dbReference>
<dbReference type="PANTHER" id="PTHR43739:SF5">
    <property type="entry name" value="EXO-ALPHA-SIALIDASE"/>
    <property type="match status" value="1"/>
</dbReference>
<organism evidence="2 3">
    <name type="scientific">Halorubrum cibi</name>
    <dbReference type="NCBI Taxonomy" id="413815"/>
    <lineage>
        <taxon>Archaea</taxon>
        <taxon>Methanobacteriati</taxon>
        <taxon>Methanobacteriota</taxon>
        <taxon>Stenosarchaea group</taxon>
        <taxon>Halobacteria</taxon>
        <taxon>Halobacteriales</taxon>
        <taxon>Haloferacaceae</taxon>
        <taxon>Halorubrum</taxon>
    </lineage>
</organism>
<dbReference type="SUPFAM" id="SSF110296">
    <property type="entry name" value="Oligoxyloglucan reducing end-specific cellobiohydrolase"/>
    <property type="match status" value="1"/>
</dbReference>
<protein>
    <recommendedName>
        <fullName evidence="4">BNR/Asp-box repeat-containing protein</fullName>
    </recommendedName>
</protein>
<proteinExistence type="predicted"/>
<dbReference type="RefSeq" id="WP_142473276.1">
    <property type="nucleotide sequence ID" value="NZ_FXTD01000001.1"/>
</dbReference>
<dbReference type="AlphaFoldDB" id="A0A521ABG6"/>
<dbReference type="Gene3D" id="2.130.10.10">
    <property type="entry name" value="YVTN repeat-like/Quinoprotein amine dehydrogenase"/>
    <property type="match status" value="2"/>
</dbReference>
<evidence type="ECO:0000256" key="1">
    <source>
        <dbReference type="SAM" id="MobiDB-lite"/>
    </source>
</evidence>
<dbReference type="InterPro" id="IPR052025">
    <property type="entry name" value="Xyloglucanase_GH74"/>
</dbReference>
<evidence type="ECO:0000313" key="2">
    <source>
        <dbReference type="EMBL" id="SMO32101.1"/>
    </source>
</evidence>
<accession>A0A521ABG6</accession>
<dbReference type="OrthoDB" id="197823at2157"/>
<gene>
    <name evidence="2" type="ORF">SAMN06264867_10141</name>
</gene>
<keyword evidence="3" id="KW-1185">Reference proteome</keyword>
<name>A0A521ABG6_9EURY</name>
<reference evidence="2 3" key="1">
    <citation type="submission" date="2017-05" db="EMBL/GenBank/DDBJ databases">
        <authorList>
            <person name="Varghese N."/>
            <person name="Submissions S."/>
        </authorList>
    </citation>
    <scope>NUCLEOTIDE SEQUENCE [LARGE SCALE GENOMIC DNA]</scope>
    <source>
        <strain evidence="2 3">DSM 19504</strain>
    </source>
</reference>
<evidence type="ECO:0000313" key="3">
    <source>
        <dbReference type="Proteomes" id="UP000319712"/>
    </source>
</evidence>
<feature type="region of interest" description="Disordered" evidence="1">
    <location>
        <begin position="324"/>
        <end position="347"/>
    </location>
</feature>